<keyword evidence="4" id="KW-0482">Metalloprotease</keyword>
<dbReference type="OrthoDB" id="5332336at2759"/>
<evidence type="ECO:0000313" key="6">
    <source>
        <dbReference type="EMBL" id="PVI03654.1"/>
    </source>
</evidence>
<feature type="domain" description="Peptidase M4 C-terminal" evidence="5">
    <location>
        <begin position="3"/>
        <end position="147"/>
    </location>
</feature>
<evidence type="ECO:0000256" key="4">
    <source>
        <dbReference type="ARBA" id="ARBA00023049"/>
    </source>
</evidence>
<gene>
    <name evidence="6" type="ORF">DM02DRAFT_240881</name>
</gene>
<dbReference type="InterPro" id="IPR027268">
    <property type="entry name" value="Peptidase_M4/M1_CTD_sf"/>
</dbReference>
<keyword evidence="2" id="KW-0378">Hydrolase</keyword>
<dbReference type="SUPFAM" id="SSF55486">
    <property type="entry name" value="Metalloproteases ('zincins'), catalytic domain"/>
    <property type="match status" value="1"/>
</dbReference>
<dbReference type="GO" id="GO:0004222">
    <property type="term" value="F:metalloendopeptidase activity"/>
    <property type="evidence" value="ECO:0007669"/>
    <property type="project" value="InterPro"/>
</dbReference>
<dbReference type="Gene3D" id="1.10.390.10">
    <property type="entry name" value="Neutral Protease Domain 2"/>
    <property type="match status" value="1"/>
</dbReference>
<keyword evidence="3" id="KW-0862">Zinc</keyword>
<keyword evidence="1" id="KW-0645">Protease</keyword>
<dbReference type="STRING" id="97972.A0A2V1E1Y1"/>
<dbReference type="PANTHER" id="PTHR43579:SF1">
    <property type="entry name" value="NEUTRAL METALLOPROTEINASE"/>
    <property type="match status" value="1"/>
</dbReference>
<sequence length="149" mass="17240">MSITIKQFLSKDTRHWLMGENLLFPTAGTVRAWRDLGDPGTAYTFTTKKGDVKSDPCLRHYSTLEPAFDRYMKCTIPSFAFHKATIASGKPCWELTSKLWFRTILSIKTSEREITFKEFANKVISFAKEKEFNIEEFVRQAWKDVGIDV</sequence>
<evidence type="ECO:0000259" key="5">
    <source>
        <dbReference type="Pfam" id="PF02868"/>
    </source>
</evidence>
<protein>
    <recommendedName>
        <fullName evidence="5">Peptidase M4 C-terminal domain-containing protein</fullName>
    </recommendedName>
</protein>
<dbReference type="GO" id="GO:0006508">
    <property type="term" value="P:proteolysis"/>
    <property type="evidence" value="ECO:0007669"/>
    <property type="project" value="UniProtKB-KW"/>
</dbReference>
<evidence type="ECO:0000313" key="7">
    <source>
        <dbReference type="Proteomes" id="UP000244855"/>
    </source>
</evidence>
<evidence type="ECO:0000256" key="1">
    <source>
        <dbReference type="ARBA" id="ARBA00022670"/>
    </source>
</evidence>
<dbReference type="PANTHER" id="PTHR43579">
    <property type="match status" value="1"/>
</dbReference>
<evidence type="ECO:0000256" key="3">
    <source>
        <dbReference type="ARBA" id="ARBA00022833"/>
    </source>
</evidence>
<proteinExistence type="predicted"/>
<evidence type="ECO:0000256" key="2">
    <source>
        <dbReference type="ARBA" id="ARBA00022801"/>
    </source>
</evidence>
<dbReference type="EMBL" id="KZ805329">
    <property type="protein sequence ID" value="PVI03654.1"/>
    <property type="molecule type" value="Genomic_DNA"/>
</dbReference>
<dbReference type="InterPro" id="IPR001570">
    <property type="entry name" value="Peptidase_M4_C_domain"/>
</dbReference>
<accession>A0A2V1E1Y1</accession>
<dbReference type="Pfam" id="PF02868">
    <property type="entry name" value="Peptidase_M4_C"/>
    <property type="match status" value="1"/>
</dbReference>
<name>A0A2V1E1Y1_9PLEO</name>
<keyword evidence="7" id="KW-1185">Reference proteome</keyword>
<dbReference type="AlphaFoldDB" id="A0A2V1E1Y1"/>
<dbReference type="InterPro" id="IPR052759">
    <property type="entry name" value="Metalloprotease_M4"/>
</dbReference>
<reference evidence="6 7" key="1">
    <citation type="journal article" date="2018" name="Sci. Rep.">
        <title>Comparative genomics provides insights into the lifestyle and reveals functional heterogeneity of dark septate endophytic fungi.</title>
        <authorList>
            <person name="Knapp D.G."/>
            <person name="Nemeth J.B."/>
            <person name="Barry K."/>
            <person name="Hainaut M."/>
            <person name="Henrissat B."/>
            <person name="Johnson J."/>
            <person name="Kuo A."/>
            <person name="Lim J.H.P."/>
            <person name="Lipzen A."/>
            <person name="Nolan M."/>
            <person name="Ohm R.A."/>
            <person name="Tamas L."/>
            <person name="Grigoriev I.V."/>
            <person name="Spatafora J.W."/>
            <person name="Nagy L.G."/>
            <person name="Kovacs G.M."/>
        </authorList>
    </citation>
    <scope>NUCLEOTIDE SEQUENCE [LARGE SCALE GENOMIC DNA]</scope>
    <source>
        <strain evidence="6 7">DSE2036</strain>
    </source>
</reference>
<dbReference type="Proteomes" id="UP000244855">
    <property type="component" value="Unassembled WGS sequence"/>
</dbReference>
<organism evidence="6 7">
    <name type="scientific">Periconia macrospinosa</name>
    <dbReference type="NCBI Taxonomy" id="97972"/>
    <lineage>
        <taxon>Eukaryota</taxon>
        <taxon>Fungi</taxon>
        <taxon>Dikarya</taxon>
        <taxon>Ascomycota</taxon>
        <taxon>Pezizomycotina</taxon>
        <taxon>Dothideomycetes</taxon>
        <taxon>Pleosporomycetidae</taxon>
        <taxon>Pleosporales</taxon>
        <taxon>Massarineae</taxon>
        <taxon>Periconiaceae</taxon>
        <taxon>Periconia</taxon>
    </lineage>
</organism>